<keyword evidence="1" id="KW-0812">Transmembrane</keyword>
<dbReference type="Proteomes" id="UP000541444">
    <property type="component" value="Unassembled WGS sequence"/>
</dbReference>
<evidence type="ECO:0000313" key="2">
    <source>
        <dbReference type="EMBL" id="KAF6176802.1"/>
    </source>
</evidence>
<organism evidence="2 3">
    <name type="scientific">Kingdonia uniflora</name>
    <dbReference type="NCBI Taxonomy" id="39325"/>
    <lineage>
        <taxon>Eukaryota</taxon>
        <taxon>Viridiplantae</taxon>
        <taxon>Streptophyta</taxon>
        <taxon>Embryophyta</taxon>
        <taxon>Tracheophyta</taxon>
        <taxon>Spermatophyta</taxon>
        <taxon>Magnoliopsida</taxon>
        <taxon>Ranunculales</taxon>
        <taxon>Circaeasteraceae</taxon>
        <taxon>Kingdonia</taxon>
    </lineage>
</organism>
<evidence type="ECO:0000256" key="1">
    <source>
        <dbReference type="SAM" id="Phobius"/>
    </source>
</evidence>
<dbReference type="EMBL" id="JACGCM010000041">
    <property type="protein sequence ID" value="KAF6176802.1"/>
    <property type="molecule type" value="Genomic_DNA"/>
</dbReference>
<sequence length="81" mass="9484">MGGGGEEDEHLPLFETKAMKGRLVYRVFSVTIYWYLFDIGLQVTSHTKRRRKKMGLDTYVRIRIMVWFLLVHNSISSFGLS</sequence>
<name>A0A7J7PBZ2_9MAGN</name>
<proteinExistence type="predicted"/>
<dbReference type="AlphaFoldDB" id="A0A7J7PBZ2"/>
<evidence type="ECO:0008006" key="4">
    <source>
        <dbReference type="Google" id="ProtNLM"/>
    </source>
</evidence>
<accession>A0A7J7PBZ2</accession>
<feature type="transmembrane region" description="Helical" evidence="1">
    <location>
        <begin position="23"/>
        <end position="41"/>
    </location>
</feature>
<keyword evidence="1" id="KW-1133">Transmembrane helix</keyword>
<protein>
    <recommendedName>
        <fullName evidence="4">Transmembrane protein</fullName>
    </recommendedName>
</protein>
<keyword evidence="3" id="KW-1185">Reference proteome</keyword>
<comment type="caution">
    <text evidence="2">The sequence shown here is derived from an EMBL/GenBank/DDBJ whole genome shotgun (WGS) entry which is preliminary data.</text>
</comment>
<evidence type="ECO:0000313" key="3">
    <source>
        <dbReference type="Proteomes" id="UP000541444"/>
    </source>
</evidence>
<reference evidence="2 3" key="1">
    <citation type="journal article" date="2020" name="IScience">
        <title>Genome Sequencing of the Endangered Kingdonia uniflora (Circaeasteraceae, Ranunculales) Reveals Potential Mechanisms of Evolutionary Specialization.</title>
        <authorList>
            <person name="Sun Y."/>
            <person name="Deng T."/>
            <person name="Zhang A."/>
            <person name="Moore M.J."/>
            <person name="Landis J.B."/>
            <person name="Lin N."/>
            <person name="Zhang H."/>
            <person name="Zhang X."/>
            <person name="Huang J."/>
            <person name="Zhang X."/>
            <person name="Sun H."/>
            <person name="Wang H."/>
        </authorList>
    </citation>
    <scope>NUCLEOTIDE SEQUENCE [LARGE SCALE GENOMIC DNA]</scope>
    <source>
        <strain evidence="2">TB1705</strain>
        <tissue evidence="2">Leaf</tissue>
    </source>
</reference>
<gene>
    <name evidence="2" type="ORF">GIB67_014176</name>
</gene>
<keyword evidence="1" id="KW-0472">Membrane</keyword>